<dbReference type="OrthoDB" id="6692713at2"/>
<accession>A0A3A8ESP2</accession>
<evidence type="ECO:0000313" key="2">
    <source>
        <dbReference type="Proteomes" id="UP000282388"/>
    </source>
</evidence>
<organism evidence="1 2">
    <name type="scientific">Acinetobacter tianfuensis</name>
    <dbReference type="NCBI Taxonomy" id="2419603"/>
    <lineage>
        <taxon>Bacteria</taxon>
        <taxon>Pseudomonadati</taxon>
        <taxon>Pseudomonadota</taxon>
        <taxon>Gammaproteobacteria</taxon>
        <taxon>Moraxellales</taxon>
        <taxon>Moraxellaceae</taxon>
        <taxon>Acinetobacter</taxon>
    </lineage>
</organism>
<dbReference type="InterPro" id="IPR036390">
    <property type="entry name" value="WH_DNA-bd_sf"/>
</dbReference>
<evidence type="ECO:0000313" key="1">
    <source>
        <dbReference type="EMBL" id="RKG33004.1"/>
    </source>
</evidence>
<name>A0A3A8ESP2_9GAMM</name>
<dbReference type="InterPro" id="IPR036388">
    <property type="entry name" value="WH-like_DNA-bd_sf"/>
</dbReference>
<reference evidence="1 2" key="1">
    <citation type="submission" date="2018-09" db="EMBL/GenBank/DDBJ databases">
        <title>The draft genome of Acinetobacter spp. strains.</title>
        <authorList>
            <person name="Qin J."/>
            <person name="Feng Y."/>
            <person name="Zong Z."/>
        </authorList>
    </citation>
    <scope>NUCLEOTIDE SEQUENCE [LARGE SCALE GENOMIC DNA]</scope>
    <source>
        <strain evidence="1 2">WCHAc060012</strain>
    </source>
</reference>
<dbReference type="EMBL" id="RAXV01000006">
    <property type="protein sequence ID" value="RKG33004.1"/>
    <property type="molecule type" value="Genomic_DNA"/>
</dbReference>
<proteinExistence type="predicted"/>
<dbReference type="Proteomes" id="UP000282388">
    <property type="component" value="Unassembled WGS sequence"/>
</dbReference>
<dbReference type="SUPFAM" id="SSF46785">
    <property type="entry name" value="Winged helix' DNA-binding domain"/>
    <property type="match status" value="1"/>
</dbReference>
<protein>
    <recommendedName>
        <fullName evidence="3">Winged helix-turn-helix domain-containing protein</fullName>
    </recommendedName>
</protein>
<gene>
    <name evidence="1" type="ORF">D7V32_04200</name>
</gene>
<dbReference type="RefSeq" id="WP_120401664.1">
    <property type="nucleotide sequence ID" value="NZ_RAXV01000006.1"/>
</dbReference>
<comment type="caution">
    <text evidence="1">The sequence shown here is derived from an EMBL/GenBank/DDBJ whole genome shotgun (WGS) entry which is preliminary data.</text>
</comment>
<dbReference type="Gene3D" id="1.10.10.10">
    <property type="entry name" value="Winged helix-like DNA-binding domain superfamily/Winged helix DNA-binding domain"/>
    <property type="match status" value="1"/>
</dbReference>
<keyword evidence="2" id="KW-1185">Reference proteome</keyword>
<sequence>MNERQVNYAKAAVLNRGIDTLLAIKHTPVATTTEIQKQVMPDLSRRAVQRYLKTLADMGLIYIVGSGDREYRYYLSGKAKQLFGVKW</sequence>
<dbReference type="AlphaFoldDB" id="A0A3A8ESP2"/>
<evidence type="ECO:0008006" key="3">
    <source>
        <dbReference type="Google" id="ProtNLM"/>
    </source>
</evidence>